<sequence>MSADIVQIQSGDNTLVCAFIGPMNAERCNQVQKQIEESIESSGLPVVFDMKEVEFAASSFLRIVLTVNKKVGRERFQVVNVDPKVKKVFKMSGIWDALKLEG</sequence>
<dbReference type="InterPro" id="IPR036513">
    <property type="entry name" value="STAS_dom_sf"/>
</dbReference>
<reference evidence="2 3" key="1">
    <citation type="submission" date="2023-10" db="EMBL/GenBank/DDBJ databases">
        <title>Rubellicoccus peritrichatus gen. nov., sp. nov., isolated from an algae of coral reef tank.</title>
        <authorList>
            <person name="Luo J."/>
        </authorList>
    </citation>
    <scope>NUCLEOTIDE SEQUENCE [LARGE SCALE GENOMIC DNA]</scope>
    <source>
        <strain evidence="2 3">CR14</strain>
    </source>
</reference>
<dbReference type="PROSITE" id="PS50801">
    <property type="entry name" value="STAS"/>
    <property type="match status" value="1"/>
</dbReference>
<dbReference type="InterPro" id="IPR002645">
    <property type="entry name" value="STAS_dom"/>
</dbReference>
<dbReference type="CDD" id="cd07043">
    <property type="entry name" value="STAS_anti-anti-sigma_factors"/>
    <property type="match status" value="1"/>
</dbReference>
<accession>A0AAQ3QTK0</accession>
<dbReference type="PANTHER" id="PTHR33495">
    <property type="entry name" value="ANTI-SIGMA FACTOR ANTAGONIST TM_1081-RELATED-RELATED"/>
    <property type="match status" value="1"/>
</dbReference>
<organism evidence="2 3">
    <name type="scientific">Rubellicoccus peritrichatus</name>
    <dbReference type="NCBI Taxonomy" id="3080537"/>
    <lineage>
        <taxon>Bacteria</taxon>
        <taxon>Pseudomonadati</taxon>
        <taxon>Verrucomicrobiota</taxon>
        <taxon>Opitutia</taxon>
        <taxon>Puniceicoccales</taxon>
        <taxon>Cerasicoccaceae</taxon>
        <taxon>Rubellicoccus</taxon>
    </lineage>
</organism>
<dbReference type="Pfam" id="PF01740">
    <property type="entry name" value="STAS"/>
    <property type="match status" value="1"/>
</dbReference>
<gene>
    <name evidence="2" type="ORF">RZN69_22505</name>
</gene>
<dbReference type="Proteomes" id="UP001304300">
    <property type="component" value="Chromosome"/>
</dbReference>
<keyword evidence="3" id="KW-1185">Reference proteome</keyword>
<proteinExistence type="predicted"/>
<dbReference type="AlphaFoldDB" id="A0AAQ3QTK0"/>
<dbReference type="EMBL" id="CP136920">
    <property type="protein sequence ID" value="WOO41401.1"/>
    <property type="molecule type" value="Genomic_DNA"/>
</dbReference>
<dbReference type="GO" id="GO:0043856">
    <property type="term" value="F:anti-sigma factor antagonist activity"/>
    <property type="evidence" value="ECO:0007669"/>
    <property type="project" value="TreeGrafter"/>
</dbReference>
<protein>
    <submittedName>
        <fullName evidence="2">STAS domain-containing protein</fullName>
    </submittedName>
</protein>
<evidence type="ECO:0000259" key="1">
    <source>
        <dbReference type="PROSITE" id="PS50801"/>
    </source>
</evidence>
<name>A0AAQ3QTK0_9BACT</name>
<dbReference type="PANTHER" id="PTHR33495:SF2">
    <property type="entry name" value="ANTI-SIGMA FACTOR ANTAGONIST TM_1081-RELATED"/>
    <property type="match status" value="1"/>
</dbReference>
<evidence type="ECO:0000313" key="2">
    <source>
        <dbReference type="EMBL" id="WOO41401.1"/>
    </source>
</evidence>
<feature type="domain" description="STAS" evidence="1">
    <location>
        <begin position="4"/>
        <end position="102"/>
    </location>
</feature>
<dbReference type="SUPFAM" id="SSF52091">
    <property type="entry name" value="SpoIIaa-like"/>
    <property type="match status" value="1"/>
</dbReference>
<dbReference type="Gene3D" id="3.30.750.24">
    <property type="entry name" value="STAS domain"/>
    <property type="match status" value="1"/>
</dbReference>
<dbReference type="RefSeq" id="WP_317833885.1">
    <property type="nucleotide sequence ID" value="NZ_CP136920.1"/>
</dbReference>
<evidence type="ECO:0000313" key="3">
    <source>
        <dbReference type="Proteomes" id="UP001304300"/>
    </source>
</evidence>